<dbReference type="InterPro" id="IPR036249">
    <property type="entry name" value="Thioredoxin-like_sf"/>
</dbReference>
<protein>
    <recommendedName>
        <fullName evidence="5">Rdx family-domain-containing protein</fullName>
    </recommendedName>
</protein>
<dbReference type="Proteomes" id="UP000267821">
    <property type="component" value="Unassembled WGS sequence"/>
</dbReference>
<dbReference type="Gene3D" id="3.40.30.10">
    <property type="entry name" value="Glutaredoxin"/>
    <property type="match status" value="1"/>
</dbReference>
<dbReference type="InterPro" id="IPR011893">
    <property type="entry name" value="Selenoprotein_Rdx-typ"/>
</dbReference>
<dbReference type="NCBIfam" id="TIGR02174">
    <property type="entry name" value="CXXU_selWTH"/>
    <property type="match status" value="1"/>
</dbReference>
<dbReference type="AlphaFoldDB" id="A0A3N4LJM7"/>
<evidence type="ECO:0000256" key="2">
    <source>
        <dbReference type="SAM" id="MobiDB-lite"/>
    </source>
</evidence>
<evidence type="ECO:0000313" key="3">
    <source>
        <dbReference type="EMBL" id="RPB21669.1"/>
    </source>
</evidence>
<gene>
    <name evidence="3" type="ORF">L211DRAFT_840572</name>
</gene>
<feature type="region of interest" description="Disordered" evidence="2">
    <location>
        <begin position="1"/>
        <end position="21"/>
    </location>
</feature>
<sequence length="189" mass="20823">MADIGDGSHSTAMASAPAPGPPGVRYPHVTIQYCTQCKWMLRAAYFAQELLSTFSSTPLSPPSPHDSAQQFTLPTISLIPSTGGAFTITLYYMPSPTGHDYDAPHTVEQKVLWDRKTDGGFPEAKELKRRVRDVVDPGRGLGHVDRDYGKRKGPREDEGKKGGQEKGEEGEKKREEEVMGREVMCIDCL</sequence>
<dbReference type="PANTHER" id="PTHR36417:SF2">
    <property type="entry name" value="SELENOPROTEIN DOMAIN PROTEIN (AFU_ORTHOLOGUE AFUA_1G05220)"/>
    <property type="match status" value="1"/>
</dbReference>
<dbReference type="SUPFAM" id="SSF52833">
    <property type="entry name" value="Thioredoxin-like"/>
    <property type="match status" value="1"/>
</dbReference>
<dbReference type="InParanoid" id="A0A3N4LJM7"/>
<dbReference type="OrthoDB" id="60822at2759"/>
<dbReference type="PANTHER" id="PTHR36417">
    <property type="entry name" value="SELENOPROTEIN DOMAIN PROTEIN (AFU_ORTHOLOGUE AFUA_1G05220)"/>
    <property type="match status" value="1"/>
</dbReference>
<organism evidence="3 4">
    <name type="scientific">Terfezia boudieri ATCC MYA-4762</name>
    <dbReference type="NCBI Taxonomy" id="1051890"/>
    <lineage>
        <taxon>Eukaryota</taxon>
        <taxon>Fungi</taxon>
        <taxon>Dikarya</taxon>
        <taxon>Ascomycota</taxon>
        <taxon>Pezizomycotina</taxon>
        <taxon>Pezizomycetes</taxon>
        <taxon>Pezizales</taxon>
        <taxon>Pezizaceae</taxon>
        <taxon>Terfezia</taxon>
    </lineage>
</organism>
<evidence type="ECO:0008006" key="5">
    <source>
        <dbReference type="Google" id="ProtNLM"/>
    </source>
</evidence>
<dbReference type="Pfam" id="PF10262">
    <property type="entry name" value="Rdx"/>
    <property type="match status" value="1"/>
</dbReference>
<reference evidence="3 4" key="1">
    <citation type="journal article" date="2018" name="Nat. Ecol. Evol.">
        <title>Pezizomycetes genomes reveal the molecular basis of ectomycorrhizal truffle lifestyle.</title>
        <authorList>
            <person name="Murat C."/>
            <person name="Payen T."/>
            <person name="Noel B."/>
            <person name="Kuo A."/>
            <person name="Morin E."/>
            <person name="Chen J."/>
            <person name="Kohler A."/>
            <person name="Krizsan K."/>
            <person name="Balestrini R."/>
            <person name="Da Silva C."/>
            <person name="Montanini B."/>
            <person name="Hainaut M."/>
            <person name="Levati E."/>
            <person name="Barry K.W."/>
            <person name="Belfiori B."/>
            <person name="Cichocki N."/>
            <person name="Clum A."/>
            <person name="Dockter R.B."/>
            <person name="Fauchery L."/>
            <person name="Guy J."/>
            <person name="Iotti M."/>
            <person name="Le Tacon F."/>
            <person name="Lindquist E.A."/>
            <person name="Lipzen A."/>
            <person name="Malagnac F."/>
            <person name="Mello A."/>
            <person name="Molinier V."/>
            <person name="Miyauchi S."/>
            <person name="Poulain J."/>
            <person name="Riccioni C."/>
            <person name="Rubini A."/>
            <person name="Sitrit Y."/>
            <person name="Splivallo R."/>
            <person name="Traeger S."/>
            <person name="Wang M."/>
            <person name="Zifcakova L."/>
            <person name="Wipf D."/>
            <person name="Zambonelli A."/>
            <person name="Paolocci F."/>
            <person name="Nowrousian M."/>
            <person name="Ottonello S."/>
            <person name="Baldrian P."/>
            <person name="Spatafora J.W."/>
            <person name="Henrissat B."/>
            <person name="Nagy L.G."/>
            <person name="Aury J.M."/>
            <person name="Wincker P."/>
            <person name="Grigoriev I.V."/>
            <person name="Bonfante P."/>
            <person name="Martin F.M."/>
        </authorList>
    </citation>
    <scope>NUCLEOTIDE SEQUENCE [LARGE SCALE GENOMIC DNA]</scope>
    <source>
        <strain evidence="3 4">ATCC MYA-4762</strain>
    </source>
</reference>
<feature type="region of interest" description="Disordered" evidence="2">
    <location>
        <begin position="132"/>
        <end position="179"/>
    </location>
</feature>
<evidence type="ECO:0000313" key="4">
    <source>
        <dbReference type="Proteomes" id="UP000267821"/>
    </source>
</evidence>
<name>A0A3N4LJM7_9PEZI</name>
<keyword evidence="1" id="KW-0676">Redox-active center</keyword>
<proteinExistence type="predicted"/>
<evidence type="ECO:0000256" key="1">
    <source>
        <dbReference type="ARBA" id="ARBA00023284"/>
    </source>
</evidence>
<dbReference type="EMBL" id="ML121558">
    <property type="protein sequence ID" value="RPB21669.1"/>
    <property type="molecule type" value="Genomic_DNA"/>
</dbReference>
<accession>A0A3N4LJM7</accession>
<keyword evidence="4" id="KW-1185">Reference proteome</keyword>